<organism evidence="4 5">
    <name type="scientific">Caenispirillum bisanense</name>
    <dbReference type="NCBI Taxonomy" id="414052"/>
    <lineage>
        <taxon>Bacteria</taxon>
        <taxon>Pseudomonadati</taxon>
        <taxon>Pseudomonadota</taxon>
        <taxon>Alphaproteobacteria</taxon>
        <taxon>Rhodospirillales</taxon>
        <taxon>Novispirillaceae</taxon>
        <taxon>Caenispirillum</taxon>
    </lineage>
</organism>
<evidence type="ECO:0000256" key="1">
    <source>
        <dbReference type="ARBA" id="ARBA00023224"/>
    </source>
</evidence>
<feature type="domain" description="Methyl-accepting transducer" evidence="3">
    <location>
        <begin position="71"/>
        <end position="277"/>
    </location>
</feature>
<reference evidence="4 5" key="1">
    <citation type="submission" date="2017-09" db="EMBL/GenBank/DDBJ databases">
        <authorList>
            <person name="Ehlers B."/>
            <person name="Leendertz F.H."/>
        </authorList>
    </citation>
    <scope>NUCLEOTIDE SEQUENCE [LARGE SCALE GENOMIC DNA]</scope>
    <source>
        <strain evidence="4 5">USBA 140</strain>
    </source>
</reference>
<dbReference type="PROSITE" id="PS50111">
    <property type="entry name" value="CHEMOTAXIS_TRANSDUC_2"/>
    <property type="match status" value="1"/>
</dbReference>
<dbReference type="Pfam" id="PF00015">
    <property type="entry name" value="MCPsignal"/>
    <property type="match status" value="1"/>
</dbReference>
<gene>
    <name evidence="4" type="ORF">SAMN05421508_101475</name>
</gene>
<name>A0A286G3Q7_9PROT</name>
<sequence length="436" mass="45831">MIGLIATAQYAAVPAGKDALGRALRELARSIGRQASTRLHSCVDLSIRSNSNLETAVAIFGDVRQIGSRSQAIAAAAEELVSSVETIAQNSGAVADEARAALAEARDGRAQAQRATECMERIAGSVLTAARQVDRLGEAAENIGHIVLTIEEIAFHTNMIALNAAVEAARAGEAGKGFMVVADEVKRLARQTKEATVDISQRIGTLRTDMATIVESMQSVDMVVAEGRDAIAETGGRVEVIAGGVREVAERIAEVADIINQQQVAASDVAHGITVVAGEADHIRERVGGVLDVLDGIDGIVVKELEVLAGMDLPLKVIHLAKADHVRWKKNIVAMLAGRKTLDAASLSDHHGCRLGKWYDAVTDARILAAPAFAALEAPHRAVHAAGREAVRQHAEGDHDGALRSLAEVTRASQDVLALLDRLRGEVRAPAVAAAG</sequence>
<dbReference type="InterPro" id="IPR025991">
    <property type="entry name" value="Chemoreceptor_zinc-bind_dom"/>
</dbReference>
<evidence type="ECO:0000256" key="2">
    <source>
        <dbReference type="PROSITE-ProRule" id="PRU00284"/>
    </source>
</evidence>
<dbReference type="Proteomes" id="UP000219621">
    <property type="component" value="Unassembled WGS sequence"/>
</dbReference>
<dbReference type="Gene3D" id="1.20.120.30">
    <property type="entry name" value="Aspartate receptor, ligand-binding domain"/>
    <property type="match status" value="1"/>
</dbReference>
<dbReference type="GO" id="GO:0016020">
    <property type="term" value="C:membrane"/>
    <property type="evidence" value="ECO:0007669"/>
    <property type="project" value="InterPro"/>
</dbReference>
<keyword evidence="5" id="KW-1185">Reference proteome</keyword>
<dbReference type="SUPFAM" id="SSF58104">
    <property type="entry name" value="Methyl-accepting chemotaxis protein (MCP) signaling domain"/>
    <property type="match status" value="1"/>
</dbReference>
<protein>
    <submittedName>
        <fullName evidence="4">Methyl-accepting chemotaxis protein</fullName>
    </submittedName>
</protein>
<dbReference type="Gene3D" id="1.10.287.950">
    <property type="entry name" value="Methyl-accepting chemotaxis protein"/>
    <property type="match status" value="1"/>
</dbReference>
<accession>A0A286G3Q7</accession>
<dbReference type="Pfam" id="PF13682">
    <property type="entry name" value="CZB"/>
    <property type="match status" value="1"/>
</dbReference>
<proteinExistence type="predicted"/>
<dbReference type="SMART" id="SM00283">
    <property type="entry name" value="MA"/>
    <property type="match status" value="1"/>
</dbReference>
<evidence type="ECO:0000313" key="5">
    <source>
        <dbReference type="Proteomes" id="UP000219621"/>
    </source>
</evidence>
<evidence type="ECO:0000259" key="3">
    <source>
        <dbReference type="PROSITE" id="PS50111"/>
    </source>
</evidence>
<keyword evidence="1 2" id="KW-0807">Transducer</keyword>
<dbReference type="AlphaFoldDB" id="A0A286G3Q7"/>
<dbReference type="PANTHER" id="PTHR32089">
    <property type="entry name" value="METHYL-ACCEPTING CHEMOTAXIS PROTEIN MCPB"/>
    <property type="match status" value="1"/>
</dbReference>
<evidence type="ECO:0000313" key="4">
    <source>
        <dbReference type="EMBL" id="SOD90207.1"/>
    </source>
</evidence>
<dbReference type="GO" id="GO:0007165">
    <property type="term" value="P:signal transduction"/>
    <property type="evidence" value="ECO:0007669"/>
    <property type="project" value="UniProtKB-KW"/>
</dbReference>
<dbReference type="PANTHER" id="PTHR32089:SF112">
    <property type="entry name" value="LYSOZYME-LIKE PROTEIN-RELATED"/>
    <property type="match status" value="1"/>
</dbReference>
<dbReference type="EMBL" id="OCNJ01000001">
    <property type="protein sequence ID" value="SOD90207.1"/>
    <property type="molecule type" value="Genomic_DNA"/>
</dbReference>
<dbReference type="InterPro" id="IPR004089">
    <property type="entry name" value="MCPsignal_dom"/>
</dbReference>